<sequence>MILAIGLGALFLVTDWAPPGFALLAIAVCSIGGRIVLDFDEDTEYEALKKEERRRRIERIEATGDPGAGV</sequence>
<dbReference type="GeneID" id="95322184"/>
<protein>
    <submittedName>
        <fullName evidence="1">Uncharacterized protein</fullName>
    </submittedName>
</protein>
<keyword evidence="2" id="KW-1185">Reference proteome</keyword>
<comment type="caution">
    <text evidence="1">The sequence shown here is derived from an EMBL/GenBank/DDBJ whole genome shotgun (WGS) entry which is preliminary data.</text>
</comment>
<dbReference type="RefSeq" id="WP_060925282.1">
    <property type="nucleotide sequence ID" value="NZ_JAYWMA010000009.1"/>
</dbReference>
<gene>
    <name evidence="1" type="ORF">VVR64_08805</name>
</gene>
<accession>A0ABV3UVC1</accession>
<proteinExistence type="predicted"/>
<dbReference type="EMBL" id="JAYWMA010000009">
    <property type="protein sequence ID" value="MEX3529153.1"/>
    <property type="molecule type" value="Genomic_DNA"/>
</dbReference>
<name>A0ABV3UVC1_9CORY</name>
<evidence type="ECO:0000313" key="1">
    <source>
        <dbReference type="EMBL" id="MEX3529153.1"/>
    </source>
</evidence>
<organism evidence="1 2">
    <name type="scientific">Corynebacterium xerosis</name>
    <dbReference type="NCBI Taxonomy" id="1725"/>
    <lineage>
        <taxon>Bacteria</taxon>
        <taxon>Bacillati</taxon>
        <taxon>Actinomycetota</taxon>
        <taxon>Actinomycetes</taxon>
        <taxon>Mycobacteriales</taxon>
        <taxon>Corynebacteriaceae</taxon>
        <taxon>Corynebacterium</taxon>
    </lineage>
</organism>
<dbReference type="Proteomes" id="UP001558353">
    <property type="component" value="Unassembled WGS sequence"/>
</dbReference>
<evidence type="ECO:0000313" key="2">
    <source>
        <dbReference type="Proteomes" id="UP001558353"/>
    </source>
</evidence>
<reference evidence="1 2" key="1">
    <citation type="journal article" date="2024" name="Fungal Genet. Biol.">
        <title>The porcine skin microbiome exhibits broad fungal antagonism.</title>
        <authorList>
            <person name="De La Cruz K.F."/>
            <person name="Townsend E.C."/>
            <person name="Alex Cheong J.Z."/>
            <person name="Salamzade R."/>
            <person name="Liu A."/>
            <person name="Sandstrom S."/>
            <person name="Davila E."/>
            <person name="Huang L."/>
            <person name="Xu K.H."/>
            <person name="Wu S.Y."/>
            <person name="Meudt J.J."/>
            <person name="Shanmuganayagam D."/>
            <person name="Gibson A.L.F."/>
            <person name="Kalan L.R."/>
        </authorList>
    </citation>
    <scope>NUCLEOTIDE SEQUENCE [LARGE SCALE GENOMIC DNA]</scope>
    <source>
        <strain evidence="1 2">LK2569</strain>
    </source>
</reference>